<dbReference type="PROSITE" id="PS50881">
    <property type="entry name" value="S5_DSRBD"/>
    <property type="match status" value="1"/>
</dbReference>
<evidence type="ECO:0000313" key="7">
    <source>
        <dbReference type="Proteomes" id="UP000245207"/>
    </source>
</evidence>
<dbReference type="SUPFAM" id="SSF54768">
    <property type="entry name" value="dsRNA-binding domain-like"/>
    <property type="match status" value="1"/>
</dbReference>
<dbReference type="InterPro" id="IPR000851">
    <property type="entry name" value="Ribosomal_uS5"/>
</dbReference>
<keyword evidence="2 4" id="KW-0687">Ribonucleoprotein</keyword>
<dbReference type="STRING" id="35608.A0A2U1N7R3"/>
<dbReference type="OrthoDB" id="10253125at2759"/>
<organism evidence="6 7">
    <name type="scientific">Artemisia annua</name>
    <name type="common">Sweet wormwood</name>
    <dbReference type="NCBI Taxonomy" id="35608"/>
    <lineage>
        <taxon>Eukaryota</taxon>
        <taxon>Viridiplantae</taxon>
        <taxon>Streptophyta</taxon>
        <taxon>Embryophyta</taxon>
        <taxon>Tracheophyta</taxon>
        <taxon>Spermatophyta</taxon>
        <taxon>Magnoliopsida</taxon>
        <taxon>eudicotyledons</taxon>
        <taxon>Gunneridae</taxon>
        <taxon>Pentapetalae</taxon>
        <taxon>asterids</taxon>
        <taxon>campanulids</taxon>
        <taxon>Asterales</taxon>
        <taxon>Asteraceae</taxon>
        <taxon>Asteroideae</taxon>
        <taxon>Anthemideae</taxon>
        <taxon>Artemisiinae</taxon>
        <taxon>Artemisia</taxon>
    </lineage>
</organism>
<dbReference type="AlphaFoldDB" id="A0A2U1N7R3"/>
<evidence type="ECO:0000259" key="5">
    <source>
        <dbReference type="PROSITE" id="PS50881"/>
    </source>
</evidence>
<feature type="domain" description="S5 DRBM" evidence="5">
    <location>
        <begin position="71"/>
        <end position="134"/>
    </location>
</feature>
<evidence type="ECO:0000256" key="3">
    <source>
        <dbReference type="ARBA" id="ARBA00035407"/>
    </source>
</evidence>
<dbReference type="GO" id="GO:0022627">
    <property type="term" value="C:cytosolic small ribosomal subunit"/>
    <property type="evidence" value="ECO:0007669"/>
    <property type="project" value="TreeGrafter"/>
</dbReference>
<evidence type="ECO:0000256" key="1">
    <source>
        <dbReference type="ARBA" id="ARBA00022980"/>
    </source>
</evidence>
<dbReference type="InterPro" id="IPR013810">
    <property type="entry name" value="Ribosomal_uS5_N"/>
</dbReference>
<name>A0A2U1N7R3_ARTAN</name>
<reference evidence="6 7" key="1">
    <citation type="journal article" date="2018" name="Mol. Plant">
        <title>The genome of Artemisia annua provides insight into the evolution of Asteraceae family and artemisinin biosynthesis.</title>
        <authorList>
            <person name="Shen Q."/>
            <person name="Zhang L."/>
            <person name="Liao Z."/>
            <person name="Wang S."/>
            <person name="Yan T."/>
            <person name="Shi P."/>
            <person name="Liu M."/>
            <person name="Fu X."/>
            <person name="Pan Q."/>
            <person name="Wang Y."/>
            <person name="Lv Z."/>
            <person name="Lu X."/>
            <person name="Zhang F."/>
            <person name="Jiang W."/>
            <person name="Ma Y."/>
            <person name="Chen M."/>
            <person name="Hao X."/>
            <person name="Li L."/>
            <person name="Tang Y."/>
            <person name="Lv G."/>
            <person name="Zhou Y."/>
            <person name="Sun X."/>
            <person name="Brodelius P.E."/>
            <person name="Rose J.K.C."/>
            <person name="Tang K."/>
        </authorList>
    </citation>
    <scope>NUCLEOTIDE SEQUENCE [LARGE SCALE GENOMIC DNA]</scope>
    <source>
        <strain evidence="7">cv. Huhao1</strain>
        <tissue evidence="6">Leaf</tissue>
    </source>
</reference>
<dbReference type="GO" id="GO:0006412">
    <property type="term" value="P:translation"/>
    <property type="evidence" value="ECO:0007669"/>
    <property type="project" value="InterPro"/>
</dbReference>
<dbReference type="FunFam" id="3.30.160.20:FF:000002">
    <property type="entry name" value="40S ribosomal protein S2"/>
    <property type="match status" value="1"/>
</dbReference>
<dbReference type="Gene3D" id="3.30.160.20">
    <property type="match status" value="1"/>
</dbReference>
<gene>
    <name evidence="6" type="ORF">CTI12_AA296820</name>
</gene>
<dbReference type="PANTHER" id="PTHR13718:SF4">
    <property type="entry name" value="40S RIBOSOMAL PROTEIN S2"/>
    <property type="match status" value="1"/>
</dbReference>
<dbReference type="GO" id="GO:0003723">
    <property type="term" value="F:RNA binding"/>
    <property type="evidence" value="ECO:0007669"/>
    <property type="project" value="InterPro"/>
</dbReference>
<dbReference type="Pfam" id="PF00333">
    <property type="entry name" value="Ribosomal_S5"/>
    <property type="match status" value="1"/>
</dbReference>
<dbReference type="GO" id="GO:0003735">
    <property type="term" value="F:structural constituent of ribosome"/>
    <property type="evidence" value="ECO:0007669"/>
    <property type="project" value="UniProtKB-UniRule"/>
</dbReference>
<proteinExistence type="predicted"/>
<dbReference type="Proteomes" id="UP000245207">
    <property type="component" value="Unassembled WGS sequence"/>
</dbReference>
<protein>
    <recommendedName>
        <fullName evidence="3">40S ribosomal protein S2</fullName>
    </recommendedName>
</protein>
<evidence type="ECO:0000313" key="6">
    <source>
        <dbReference type="EMBL" id="PWA69538.1"/>
    </source>
</evidence>
<evidence type="ECO:0000256" key="2">
    <source>
        <dbReference type="ARBA" id="ARBA00023274"/>
    </source>
</evidence>
<comment type="caution">
    <text evidence="6">The sequence shown here is derived from an EMBL/GenBank/DDBJ whole genome shotgun (WGS) entry which is preliminary data.</text>
</comment>
<keyword evidence="1 4" id="KW-0689">Ribosomal protein</keyword>
<dbReference type="PANTHER" id="PTHR13718">
    <property type="entry name" value="RIBOSOMAL S SUBUNIT"/>
    <property type="match status" value="1"/>
</dbReference>
<sequence>MEGKGAGGDHVCFAAGFGVRGGDRGRGGDRRDPEEQEWVPVTKLGRLVKDQKITKLEEIYLESLPLKEHEIVDKILPSLKAEVISVKPVGSSFEVVVVVGDGDGHVGLGFKRSKEVATAMRGALILAKLSVVPVKRGYWGNKLGKAHTVPTKLTGIWVGATFDCLLKTHCFVSPDLCKKTRFLTSPLQECTDVESQG</sequence>
<keyword evidence="7" id="KW-1185">Reference proteome</keyword>
<accession>A0A2U1N7R3</accession>
<evidence type="ECO:0000256" key="4">
    <source>
        <dbReference type="PROSITE-ProRule" id="PRU00268"/>
    </source>
</evidence>
<dbReference type="EMBL" id="PKPP01003418">
    <property type="protein sequence ID" value="PWA69538.1"/>
    <property type="molecule type" value="Genomic_DNA"/>
</dbReference>